<dbReference type="EMBL" id="CP074694">
    <property type="protein sequence ID" value="QVL34296.1"/>
    <property type="molecule type" value="Genomic_DNA"/>
</dbReference>
<evidence type="ECO:0000313" key="2">
    <source>
        <dbReference type="EMBL" id="QVL34296.1"/>
    </source>
</evidence>
<accession>A0A8E6BAS7</accession>
<dbReference type="RefSeq" id="WP_213499266.1">
    <property type="nucleotide sequence ID" value="NZ_CP074694.1"/>
</dbReference>
<name>A0A8E6BAS7_9BACT</name>
<protein>
    <submittedName>
        <fullName evidence="2">Uncharacterized protein</fullName>
    </submittedName>
</protein>
<evidence type="ECO:0000313" key="3">
    <source>
        <dbReference type="Proteomes" id="UP000676194"/>
    </source>
</evidence>
<dbReference type="KEGG" id="tsph:KIH39_10425"/>
<keyword evidence="3" id="KW-1185">Reference proteome</keyword>
<dbReference type="AlphaFoldDB" id="A0A8E6BAS7"/>
<proteinExistence type="predicted"/>
<feature type="region of interest" description="Disordered" evidence="1">
    <location>
        <begin position="1"/>
        <end position="29"/>
    </location>
</feature>
<feature type="compositionally biased region" description="Basic and acidic residues" evidence="1">
    <location>
        <begin position="1"/>
        <end position="20"/>
    </location>
</feature>
<sequence>MNEPKNLMERLDTRRSTPKEPEEESEEDFGSFGYLRGIKERSIMLEFRFLNGNTEAMPYHSLERLVYNPSEGLLLQFHDGKIRLKGQKFNTVQSNGIVFLQALLRNRITWVQESDELKAKILDPNRVIFSKIEIG</sequence>
<organism evidence="2 3">
    <name type="scientific">Telmatocola sphagniphila</name>
    <dbReference type="NCBI Taxonomy" id="1123043"/>
    <lineage>
        <taxon>Bacteria</taxon>
        <taxon>Pseudomonadati</taxon>
        <taxon>Planctomycetota</taxon>
        <taxon>Planctomycetia</taxon>
        <taxon>Gemmatales</taxon>
        <taxon>Gemmataceae</taxon>
    </lineage>
</organism>
<reference evidence="2" key="1">
    <citation type="submission" date="2021-05" db="EMBL/GenBank/DDBJ databases">
        <title>Complete genome sequence of the cellulolytic planctomycete Telmatocola sphagniphila SP2T and characterization of the first cellulase from planctomycetes.</title>
        <authorList>
            <person name="Rakitin A.L."/>
            <person name="Beletsky A.V."/>
            <person name="Naumoff D.G."/>
            <person name="Kulichevskaya I.S."/>
            <person name="Mardanov A.V."/>
            <person name="Ravin N.V."/>
            <person name="Dedysh S.N."/>
        </authorList>
    </citation>
    <scope>NUCLEOTIDE SEQUENCE</scope>
    <source>
        <strain evidence="2">SP2T</strain>
    </source>
</reference>
<gene>
    <name evidence="2" type="ORF">KIH39_10425</name>
</gene>
<evidence type="ECO:0000256" key="1">
    <source>
        <dbReference type="SAM" id="MobiDB-lite"/>
    </source>
</evidence>
<dbReference type="Proteomes" id="UP000676194">
    <property type="component" value="Chromosome"/>
</dbReference>